<name>A0A1U9YZK3_9HYPH</name>
<dbReference type="EMBL" id="CP020330">
    <property type="protein sequence ID" value="AQZ50871.1"/>
    <property type="molecule type" value="Genomic_DNA"/>
</dbReference>
<dbReference type="AlphaFoldDB" id="A0A1U9YZK3"/>
<organism evidence="2 3">
    <name type="scientific">Martelella mediterranea DSM 17316</name>
    <dbReference type="NCBI Taxonomy" id="1122214"/>
    <lineage>
        <taxon>Bacteria</taxon>
        <taxon>Pseudomonadati</taxon>
        <taxon>Pseudomonadota</taxon>
        <taxon>Alphaproteobacteria</taxon>
        <taxon>Hyphomicrobiales</taxon>
        <taxon>Aurantimonadaceae</taxon>
        <taxon>Martelella</taxon>
    </lineage>
</organism>
<keyword evidence="3" id="KW-1185">Reference proteome</keyword>
<reference evidence="2 3" key="1">
    <citation type="submission" date="2017-03" db="EMBL/GenBank/DDBJ databases">
        <title>Foreign affairs: Plasmid Transfer between Roseobacters and Rhizobia.</title>
        <authorList>
            <person name="Bartling P."/>
            <person name="Bunk B."/>
            <person name="Overmann J."/>
            <person name="Brinkmann H."/>
            <person name="Petersen J."/>
        </authorList>
    </citation>
    <scope>NUCLEOTIDE SEQUENCE [LARGE SCALE GENOMIC DNA]</scope>
    <source>
        <strain evidence="2 3">MACL11</strain>
    </source>
</reference>
<evidence type="ECO:0000313" key="2">
    <source>
        <dbReference type="EMBL" id="AQZ50871.1"/>
    </source>
</evidence>
<evidence type="ECO:0000256" key="1">
    <source>
        <dbReference type="SAM" id="MobiDB-lite"/>
    </source>
</evidence>
<accession>A0A1U9YZK3</accession>
<dbReference type="OrthoDB" id="7864160at2"/>
<sequence>MVYSLEFNAVSGSEAQKRSQQDFDDLQNEVAGRDVGRIERFLNGEGNHPNSEKQRRKAREEQLSRFMMLMSDPVYAKLYDDWGKKLNETRQFLDDARDQLAAFRARIEAERLDIDSRAVRLPDGTLAYRGEDDRAYNRDGTLSDNPDAQDIIWSEDSARLAESQHNDELAGRADRLEKKLDHADMIHGEMVERRDNTNDPQTPDAIKADMQSLDGIIDDISGDLAGIKPDNSPGYAPEEANGLSIALPQL</sequence>
<proteinExistence type="predicted"/>
<feature type="region of interest" description="Disordered" evidence="1">
    <location>
        <begin position="228"/>
        <end position="250"/>
    </location>
</feature>
<dbReference type="RefSeq" id="WP_018067843.1">
    <property type="nucleotide sequence ID" value="NZ_AQWH01000062.1"/>
</dbReference>
<protein>
    <submittedName>
        <fullName evidence="2">Uncharacterized protein</fullName>
    </submittedName>
</protein>
<dbReference type="KEGG" id="mmed:Mame_01518"/>
<gene>
    <name evidence="2" type="ORF">Mame_01518</name>
</gene>
<evidence type="ECO:0000313" key="3">
    <source>
        <dbReference type="Proteomes" id="UP000191135"/>
    </source>
</evidence>
<dbReference type="Proteomes" id="UP000191135">
    <property type="component" value="Chromosome"/>
</dbReference>